<evidence type="ECO:0000259" key="1">
    <source>
        <dbReference type="Pfam" id="PF13472"/>
    </source>
</evidence>
<dbReference type="SUPFAM" id="SSF52266">
    <property type="entry name" value="SGNH hydrolase"/>
    <property type="match status" value="1"/>
</dbReference>
<sequence>MIYLNNSCKIVCIGDSLTFGYGIPQKESWTHLLKEDLKLNLINKGINGDTSIGLLSRFFKDVLTNKPQICIIMCGTNDILSNRSVNSIIDNINIMIKDCLLNNIIPIILSPPKTFKSLAQKLWDDSINYIKINNNLNLLNKELEKLCILNNIYFLDIYNLIKEENIYFNNGIHLSKYGNYLMFNEIKNLLITNFPYK</sequence>
<dbReference type="RefSeq" id="WP_055259606.1">
    <property type="nucleotide sequence ID" value="NZ_CABIXL010000005.1"/>
</dbReference>
<dbReference type="InterPro" id="IPR051532">
    <property type="entry name" value="Ester_Hydrolysis_Enzymes"/>
</dbReference>
<dbReference type="EC" id="3.1.1.2" evidence="2"/>
<keyword evidence="3" id="KW-1185">Reference proteome</keyword>
<comment type="caution">
    <text evidence="2">The sequence shown here is derived from an EMBL/GenBank/DDBJ whole genome shotgun (WGS) entry which is preliminary data.</text>
</comment>
<organism evidence="2 3">
    <name type="scientific">Sarcina ventriculi</name>
    <name type="common">Clostridium ventriculi</name>
    <dbReference type="NCBI Taxonomy" id="1267"/>
    <lineage>
        <taxon>Bacteria</taxon>
        <taxon>Bacillati</taxon>
        <taxon>Bacillota</taxon>
        <taxon>Clostridia</taxon>
        <taxon>Eubacteriales</taxon>
        <taxon>Clostridiaceae</taxon>
        <taxon>Sarcina</taxon>
    </lineage>
</organism>
<dbReference type="Gene3D" id="3.40.50.1110">
    <property type="entry name" value="SGNH hydrolase"/>
    <property type="match status" value="1"/>
</dbReference>
<evidence type="ECO:0000313" key="2">
    <source>
        <dbReference type="EMBL" id="CUO05210.1"/>
    </source>
</evidence>
<proteinExistence type="predicted"/>
<dbReference type="Pfam" id="PF13472">
    <property type="entry name" value="Lipase_GDSL_2"/>
    <property type="match status" value="1"/>
</dbReference>
<gene>
    <name evidence="2" type="ORF">ERS852473_01786</name>
</gene>
<dbReference type="EMBL" id="CYZR01000005">
    <property type="protein sequence ID" value="CUO05210.1"/>
    <property type="molecule type" value="Genomic_DNA"/>
</dbReference>
<dbReference type="InterPro" id="IPR036514">
    <property type="entry name" value="SGNH_hydro_sf"/>
</dbReference>
<name>A0ABP2AR80_SARVE</name>
<dbReference type="Proteomes" id="UP000095488">
    <property type="component" value="Unassembled WGS sequence"/>
</dbReference>
<keyword evidence="2" id="KW-0378">Hydrolase</keyword>
<dbReference type="PANTHER" id="PTHR30383:SF5">
    <property type="entry name" value="SGNH HYDROLASE-TYPE ESTERASE DOMAIN-CONTAINING PROTEIN"/>
    <property type="match status" value="1"/>
</dbReference>
<evidence type="ECO:0000313" key="3">
    <source>
        <dbReference type="Proteomes" id="UP000095488"/>
    </source>
</evidence>
<dbReference type="InterPro" id="IPR013830">
    <property type="entry name" value="SGNH_hydro"/>
</dbReference>
<dbReference type="GO" id="GO:0004064">
    <property type="term" value="F:arylesterase activity"/>
    <property type="evidence" value="ECO:0007669"/>
    <property type="project" value="UniProtKB-EC"/>
</dbReference>
<feature type="domain" description="SGNH hydrolase-type esterase" evidence="1">
    <location>
        <begin position="12"/>
        <end position="179"/>
    </location>
</feature>
<dbReference type="PANTHER" id="PTHR30383">
    <property type="entry name" value="THIOESTERASE 1/PROTEASE 1/LYSOPHOSPHOLIPASE L1"/>
    <property type="match status" value="1"/>
</dbReference>
<accession>A0ABP2AR80</accession>
<protein>
    <submittedName>
        <fullName evidence="2">Arylesterase</fullName>
        <ecNumber evidence="2">3.1.1.2</ecNumber>
    </submittedName>
</protein>
<reference evidence="2 3" key="1">
    <citation type="submission" date="2015-09" db="EMBL/GenBank/DDBJ databases">
        <authorList>
            <consortium name="Pathogen Informatics"/>
            <person name="Wu L."/>
            <person name="Ma J."/>
        </authorList>
    </citation>
    <scope>NUCLEOTIDE SEQUENCE [LARGE SCALE GENOMIC DNA]</scope>
    <source>
        <strain evidence="2 3">2789STDY5834858</strain>
    </source>
</reference>